<proteinExistence type="predicted"/>
<organism evidence="2 3">
    <name type="scientific">Echria macrotheca</name>
    <dbReference type="NCBI Taxonomy" id="438768"/>
    <lineage>
        <taxon>Eukaryota</taxon>
        <taxon>Fungi</taxon>
        <taxon>Dikarya</taxon>
        <taxon>Ascomycota</taxon>
        <taxon>Pezizomycotina</taxon>
        <taxon>Sordariomycetes</taxon>
        <taxon>Sordariomycetidae</taxon>
        <taxon>Sordariales</taxon>
        <taxon>Schizotheciaceae</taxon>
        <taxon>Echria</taxon>
    </lineage>
</organism>
<reference evidence="2" key="1">
    <citation type="submission" date="2023-06" db="EMBL/GenBank/DDBJ databases">
        <title>Genome-scale phylogeny and comparative genomics of the fungal order Sordariales.</title>
        <authorList>
            <consortium name="Lawrence Berkeley National Laboratory"/>
            <person name="Hensen N."/>
            <person name="Bonometti L."/>
            <person name="Westerberg I."/>
            <person name="Brannstrom I.O."/>
            <person name="Guillou S."/>
            <person name="Cros-Aarteil S."/>
            <person name="Calhoun S."/>
            <person name="Haridas S."/>
            <person name="Kuo A."/>
            <person name="Mondo S."/>
            <person name="Pangilinan J."/>
            <person name="Riley R."/>
            <person name="Labutti K."/>
            <person name="Andreopoulos B."/>
            <person name="Lipzen A."/>
            <person name="Chen C."/>
            <person name="Yanf M."/>
            <person name="Daum C."/>
            <person name="Ng V."/>
            <person name="Clum A."/>
            <person name="Steindorff A."/>
            <person name="Ohm R."/>
            <person name="Martin F."/>
            <person name="Silar P."/>
            <person name="Natvig D."/>
            <person name="Lalanne C."/>
            <person name="Gautier V."/>
            <person name="Ament-Velasquez S.L."/>
            <person name="Kruys A."/>
            <person name="Hutchinson M.I."/>
            <person name="Powell A.J."/>
            <person name="Barry K."/>
            <person name="Miller A.N."/>
            <person name="Grigoriev I.V."/>
            <person name="Debuchy R."/>
            <person name="Gladieux P."/>
            <person name="Thoren M.H."/>
            <person name="Johannesson H."/>
        </authorList>
    </citation>
    <scope>NUCLEOTIDE SEQUENCE</scope>
    <source>
        <strain evidence="2">PSN4</strain>
    </source>
</reference>
<dbReference type="SUPFAM" id="SSF53335">
    <property type="entry name" value="S-adenosyl-L-methionine-dependent methyltransferases"/>
    <property type="match status" value="1"/>
</dbReference>
<gene>
    <name evidence="2" type="ORF">QBC47DRAFT_426561</name>
</gene>
<keyword evidence="3" id="KW-1185">Reference proteome</keyword>
<evidence type="ECO:0000313" key="2">
    <source>
        <dbReference type="EMBL" id="KAK1749745.1"/>
    </source>
</evidence>
<dbReference type="Gene3D" id="3.40.50.150">
    <property type="entry name" value="Vaccinia Virus protein VP39"/>
    <property type="match status" value="1"/>
</dbReference>
<dbReference type="EMBL" id="MU839852">
    <property type="protein sequence ID" value="KAK1749745.1"/>
    <property type="molecule type" value="Genomic_DNA"/>
</dbReference>
<accession>A0AAJ0F608</accession>
<dbReference type="InterPro" id="IPR013216">
    <property type="entry name" value="Methyltransf_11"/>
</dbReference>
<evidence type="ECO:0000313" key="3">
    <source>
        <dbReference type="Proteomes" id="UP001239445"/>
    </source>
</evidence>
<dbReference type="CDD" id="cd02440">
    <property type="entry name" value="AdoMet_MTases"/>
    <property type="match status" value="1"/>
</dbReference>
<dbReference type="PANTHER" id="PTHR45277">
    <property type="entry name" value="EXPRESSED PROTEIN"/>
    <property type="match status" value="1"/>
</dbReference>
<sequence>MSIYRSDVIPPEDHIRSIRLSPNRPTTPAKPSFGLDSPAGLAASSITAPLYLYASLRGKFQIWDDILSQLSDTDFSSPSLDVGCGRGLVLLKIAQRKKAIAARVGAANVQPAYGIDIFASADQTGNHPVATYKNAAAMGVLDLTVLHSASFAETFPFADGVFSIVTASLSLHNVREADQGVAVREMARVCSPCGIILVVDLFGVNGHAHILKELGWQDVSVKGAGLRMVYGIFPCQILRAVKPG</sequence>
<feature type="domain" description="Methyltransferase type 11" evidence="1">
    <location>
        <begin position="80"/>
        <end position="197"/>
    </location>
</feature>
<evidence type="ECO:0000259" key="1">
    <source>
        <dbReference type="Pfam" id="PF08241"/>
    </source>
</evidence>
<dbReference type="InterPro" id="IPR029063">
    <property type="entry name" value="SAM-dependent_MTases_sf"/>
</dbReference>
<dbReference type="Proteomes" id="UP001239445">
    <property type="component" value="Unassembled WGS sequence"/>
</dbReference>
<name>A0AAJ0F608_9PEZI</name>
<dbReference type="GO" id="GO:0008757">
    <property type="term" value="F:S-adenosylmethionine-dependent methyltransferase activity"/>
    <property type="evidence" value="ECO:0007669"/>
    <property type="project" value="InterPro"/>
</dbReference>
<dbReference type="Pfam" id="PF08241">
    <property type="entry name" value="Methyltransf_11"/>
    <property type="match status" value="1"/>
</dbReference>
<dbReference type="AlphaFoldDB" id="A0AAJ0F608"/>
<dbReference type="PANTHER" id="PTHR45277:SF1">
    <property type="entry name" value="EXPRESSED PROTEIN"/>
    <property type="match status" value="1"/>
</dbReference>
<protein>
    <recommendedName>
        <fullName evidence="1">Methyltransferase type 11 domain-containing protein</fullName>
    </recommendedName>
</protein>
<comment type="caution">
    <text evidence="2">The sequence shown here is derived from an EMBL/GenBank/DDBJ whole genome shotgun (WGS) entry which is preliminary data.</text>
</comment>